<dbReference type="Proteomes" id="UP001229421">
    <property type="component" value="Unassembled WGS sequence"/>
</dbReference>
<dbReference type="EMBL" id="JAUHHV010000006">
    <property type="protein sequence ID" value="KAK1421705.1"/>
    <property type="molecule type" value="Genomic_DNA"/>
</dbReference>
<evidence type="ECO:0000313" key="1">
    <source>
        <dbReference type="EMBL" id="KAK1421705.1"/>
    </source>
</evidence>
<name>A0AAD8KLC7_TARER</name>
<protein>
    <submittedName>
        <fullName evidence="1">Uncharacterized protein</fullName>
    </submittedName>
</protein>
<accession>A0AAD8KLC7</accession>
<evidence type="ECO:0000313" key="2">
    <source>
        <dbReference type="Proteomes" id="UP001229421"/>
    </source>
</evidence>
<reference evidence="1" key="1">
    <citation type="journal article" date="2023" name="bioRxiv">
        <title>Improved chromosome-level genome assembly for marigold (Tagetes erecta).</title>
        <authorList>
            <person name="Jiang F."/>
            <person name="Yuan L."/>
            <person name="Wang S."/>
            <person name="Wang H."/>
            <person name="Xu D."/>
            <person name="Wang A."/>
            <person name="Fan W."/>
        </authorList>
    </citation>
    <scope>NUCLEOTIDE SEQUENCE</scope>
    <source>
        <strain evidence="1">WSJ</strain>
        <tissue evidence="1">Leaf</tissue>
    </source>
</reference>
<gene>
    <name evidence="1" type="ORF">QVD17_24254</name>
</gene>
<sequence>MCALLDENHEKASGYKDCIRWLKSSHIYYAISRSPTIYELHIRDFWRTTVMNVSAQPSKICAKVNGHDIAFTEADLARILRLEDDVGDEVKMTAEEVYGALRTAGYEGPMPGEKKMEFVKSYLIKEWRYIAHVFIMCLDHRKGGTDGLNLDWARAMVLF</sequence>
<dbReference type="AlphaFoldDB" id="A0AAD8KLC7"/>
<keyword evidence="2" id="KW-1185">Reference proteome</keyword>
<comment type="caution">
    <text evidence="1">The sequence shown here is derived from an EMBL/GenBank/DDBJ whole genome shotgun (WGS) entry which is preliminary data.</text>
</comment>
<proteinExistence type="predicted"/>
<organism evidence="1 2">
    <name type="scientific">Tagetes erecta</name>
    <name type="common">African marigold</name>
    <dbReference type="NCBI Taxonomy" id="13708"/>
    <lineage>
        <taxon>Eukaryota</taxon>
        <taxon>Viridiplantae</taxon>
        <taxon>Streptophyta</taxon>
        <taxon>Embryophyta</taxon>
        <taxon>Tracheophyta</taxon>
        <taxon>Spermatophyta</taxon>
        <taxon>Magnoliopsida</taxon>
        <taxon>eudicotyledons</taxon>
        <taxon>Gunneridae</taxon>
        <taxon>Pentapetalae</taxon>
        <taxon>asterids</taxon>
        <taxon>campanulids</taxon>
        <taxon>Asterales</taxon>
        <taxon>Asteraceae</taxon>
        <taxon>Asteroideae</taxon>
        <taxon>Heliantheae alliance</taxon>
        <taxon>Tageteae</taxon>
        <taxon>Tagetes</taxon>
    </lineage>
</organism>